<dbReference type="GO" id="GO:0004805">
    <property type="term" value="F:trehalose-phosphatase activity"/>
    <property type="evidence" value="ECO:0007669"/>
    <property type="project" value="UniProtKB-EC"/>
</dbReference>
<dbReference type="InterPro" id="IPR036412">
    <property type="entry name" value="HAD-like_sf"/>
</dbReference>
<reference evidence="8 9" key="1">
    <citation type="submission" date="2018-10" db="EMBL/GenBank/DDBJ databases">
        <authorList>
            <person name="Li J."/>
        </authorList>
    </citation>
    <scope>NUCLEOTIDE SEQUENCE [LARGE SCALE GENOMIC DNA]</scope>
    <source>
        <strain evidence="8 9">IF 016277</strain>
    </source>
</reference>
<dbReference type="UniPathway" id="UPA00299"/>
<evidence type="ECO:0000256" key="7">
    <source>
        <dbReference type="SAM" id="MobiDB-lite"/>
    </source>
</evidence>
<proteinExistence type="inferred from homology"/>
<evidence type="ECO:0000256" key="2">
    <source>
        <dbReference type="ARBA" id="ARBA00005199"/>
    </source>
</evidence>
<keyword evidence="6" id="KW-0479">Metal-binding</keyword>
<evidence type="ECO:0000256" key="3">
    <source>
        <dbReference type="ARBA" id="ARBA00008770"/>
    </source>
</evidence>
<dbReference type="Pfam" id="PF02358">
    <property type="entry name" value="Trehalose_PPase"/>
    <property type="match status" value="1"/>
</dbReference>
<dbReference type="PANTHER" id="PTHR43768:SF3">
    <property type="entry name" value="TREHALOSE 6-PHOSPHATE PHOSPHATASE"/>
    <property type="match status" value="1"/>
</dbReference>
<evidence type="ECO:0000256" key="1">
    <source>
        <dbReference type="ARBA" id="ARBA00000500"/>
    </source>
</evidence>
<keyword evidence="9" id="KW-1185">Reference proteome</keyword>
<comment type="pathway">
    <text evidence="2 6">Glycan biosynthesis; trehalose biosynthesis.</text>
</comment>
<protein>
    <recommendedName>
        <fullName evidence="6">Trehalose 6-phosphate phosphatase</fullName>
        <ecNumber evidence="6">3.1.3.12</ecNumber>
    </recommendedName>
</protein>
<gene>
    <name evidence="8" type="primary">otsB</name>
    <name evidence="8" type="ORF">D9V32_06665</name>
</gene>
<keyword evidence="4 6" id="KW-0378">Hydrolase</keyword>
<dbReference type="InterPro" id="IPR044651">
    <property type="entry name" value="OTSB-like"/>
</dbReference>
<comment type="cofactor">
    <cofactor evidence="6">
        <name>Mg(2+)</name>
        <dbReference type="ChEBI" id="CHEBI:18420"/>
    </cofactor>
</comment>
<dbReference type="GO" id="GO:0005992">
    <property type="term" value="P:trehalose biosynthetic process"/>
    <property type="evidence" value="ECO:0007669"/>
    <property type="project" value="UniProtKB-UniPathway"/>
</dbReference>
<keyword evidence="6" id="KW-0460">Magnesium</keyword>
<evidence type="ECO:0000256" key="4">
    <source>
        <dbReference type="ARBA" id="ARBA00022801"/>
    </source>
</evidence>
<accession>A0A3L7A8M9</accession>
<dbReference type="AlphaFoldDB" id="A0A3L7A8M9"/>
<dbReference type="PANTHER" id="PTHR43768">
    <property type="entry name" value="TREHALOSE 6-PHOSPHATE PHOSPHATASE"/>
    <property type="match status" value="1"/>
</dbReference>
<evidence type="ECO:0000313" key="8">
    <source>
        <dbReference type="EMBL" id="RLP76527.1"/>
    </source>
</evidence>
<dbReference type="NCBIfam" id="TIGR00685">
    <property type="entry name" value="T6PP"/>
    <property type="match status" value="1"/>
</dbReference>
<dbReference type="EC" id="3.1.3.12" evidence="6"/>
<sequence length="312" mass="32394">MVNRIPYRAGTLGRRPPRGGAGPPGRRGAAVTTRRPAGLGESAGASGDTGLPAALGDHLERLAAEPRLLVALDFDGTLAPIVDDPMSARALPESVAAIDELRAIPDTFVALVSGRDLASLDQLYPGSTSLLAVASHGGEYRLGEHSASEPTEGERARVAALIAALERAAASVEGAWIEPKPLGAAIHTRLADPNTVPALHGAARAWIRHSDPDLSERTGKDILEFSILAATKGDGIARLRAHTAAGSVFYAGDDVTDEDAFAALESGDLGLKCGPGETRAEHRVAGPEEVAAVLRALARARARWAYAKTVTK</sequence>
<dbReference type="Gene3D" id="3.30.70.1020">
    <property type="entry name" value="Trehalose-6-phosphate phosphatase related protein, domain 2"/>
    <property type="match status" value="1"/>
</dbReference>
<dbReference type="InterPro" id="IPR006379">
    <property type="entry name" value="HAD-SF_hydro_IIB"/>
</dbReference>
<dbReference type="Gene3D" id="3.40.50.1000">
    <property type="entry name" value="HAD superfamily/HAD-like"/>
    <property type="match status" value="1"/>
</dbReference>
<name>A0A3L7A8M9_9MICO</name>
<evidence type="ECO:0000313" key="9">
    <source>
        <dbReference type="Proteomes" id="UP000272503"/>
    </source>
</evidence>
<evidence type="ECO:0000256" key="6">
    <source>
        <dbReference type="RuleBase" id="RU361117"/>
    </source>
</evidence>
<dbReference type="SUPFAM" id="SSF56784">
    <property type="entry name" value="HAD-like"/>
    <property type="match status" value="1"/>
</dbReference>
<organism evidence="8 9">
    <name type="scientific">Mycetocola tolaasinivorans</name>
    <dbReference type="NCBI Taxonomy" id="76635"/>
    <lineage>
        <taxon>Bacteria</taxon>
        <taxon>Bacillati</taxon>
        <taxon>Actinomycetota</taxon>
        <taxon>Actinomycetes</taxon>
        <taxon>Micrococcales</taxon>
        <taxon>Microbacteriaceae</taxon>
        <taxon>Mycetocola</taxon>
    </lineage>
</organism>
<evidence type="ECO:0000256" key="5">
    <source>
        <dbReference type="ARBA" id="ARBA00024179"/>
    </source>
</evidence>
<comment type="function">
    <text evidence="5 6">Removes the phosphate from trehalose 6-phosphate to produce free trehalose.</text>
</comment>
<comment type="catalytic activity">
    <reaction evidence="1 6">
        <text>alpha,alpha-trehalose 6-phosphate + H2O = alpha,alpha-trehalose + phosphate</text>
        <dbReference type="Rhea" id="RHEA:23420"/>
        <dbReference type="ChEBI" id="CHEBI:15377"/>
        <dbReference type="ChEBI" id="CHEBI:16551"/>
        <dbReference type="ChEBI" id="CHEBI:43474"/>
        <dbReference type="ChEBI" id="CHEBI:58429"/>
        <dbReference type="EC" id="3.1.3.12"/>
    </reaction>
</comment>
<dbReference type="InterPro" id="IPR003337">
    <property type="entry name" value="Trehalose_PPase"/>
</dbReference>
<dbReference type="Proteomes" id="UP000272503">
    <property type="component" value="Unassembled WGS sequence"/>
</dbReference>
<dbReference type="InterPro" id="IPR023214">
    <property type="entry name" value="HAD_sf"/>
</dbReference>
<dbReference type="EMBL" id="RCUX01000004">
    <property type="protein sequence ID" value="RLP76527.1"/>
    <property type="molecule type" value="Genomic_DNA"/>
</dbReference>
<dbReference type="NCBIfam" id="TIGR01484">
    <property type="entry name" value="HAD-SF-IIB"/>
    <property type="match status" value="1"/>
</dbReference>
<comment type="similarity">
    <text evidence="3 6">Belongs to the trehalose phosphatase family.</text>
</comment>
<comment type="caution">
    <text evidence="8">The sequence shown here is derived from an EMBL/GenBank/DDBJ whole genome shotgun (WGS) entry which is preliminary data.</text>
</comment>
<dbReference type="OrthoDB" id="9816160at2"/>
<feature type="region of interest" description="Disordered" evidence="7">
    <location>
        <begin position="1"/>
        <end position="49"/>
    </location>
</feature>
<dbReference type="GO" id="GO:0046872">
    <property type="term" value="F:metal ion binding"/>
    <property type="evidence" value="ECO:0007669"/>
    <property type="project" value="UniProtKB-KW"/>
</dbReference>